<keyword evidence="4" id="KW-0653">Protein transport</keyword>
<evidence type="ECO:0000259" key="6">
    <source>
        <dbReference type="PROSITE" id="PS50031"/>
    </source>
</evidence>
<dbReference type="SUPFAM" id="SSF47473">
    <property type="entry name" value="EF-hand"/>
    <property type="match status" value="1"/>
</dbReference>
<name>B3RPT3_TRIAD</name>
<dbReference type="PROSITE" id="PS50195">
    <property type="entry name" value="PX"/>
    <property type="match status" value="1"/>
</dbReference>
<evidence type="ECO:0000256" key="4">
    <source>
        <dbReference type="ARBA" id="ARBA00022927"/>
    </source>
</evidence>
<dbReference type="AlphaFoldDB" id="B3RPT3"/>
<dbReference type="SMART" id="SM00312">
    <property type="entry name" value="PX"/>
    <property type="match status" value="1"/>
</dbReference>
<feature type="domain" description="PX" evidence="7">
    <location>
        <begin position="133"/>
        <end position="238"/>
    </location>
</feature>
<dbReference type="InterPro" id="IPR011992">
    <property type="entry name" value="EF-hand-dom_pair"/>
</dbReference>
<keyword evidence="5" id="KW-0472">Membrane</keyword>
<dbReference type="GO" id="GO:0031901">
    <property type="term" value="C:early endosome membrane"/>
    <property type="evidence" value="ECO:0000318"/>
    <property type="project" value="GO_Central"/>
</dbReference>
<dbReference type="Gene3D" id="3.30.1520.10">
    <property type="entry name" value="Phox-like domain"/>
    <property type="match status" value="1"/>
</dbReference>
<dbReference type="STRING" id="10228.B3RPT3"/>
<evidence type="ECO:0000313" key="8">
    <source>
        <dbReference type="EMBL" id="EDV28240.1"/>
    </source>
</evidence>
<dbReference type="PANTHER" id="PTHR46571">
    <property type="entry name" value="SORTING NEXIN-8"/>
    <property type="match status" value="1"/>
</dbReference>
<evidence type="ECO:0000256" key="1">
    <source>
        <dbReference type="ARBA" id="ARBA00004287"/>
    </source>
</evidence>
<dbReference type="InterPro" id="IPR045734">
    <property type="entry name" value="Snx8_BAR_dom"/>
</dbReference>
<dbReference type="InterPro" id="IPR001683">
    <property type="entry name" value="PX_dom"/>
</dbReference>
<evidence type="ECO:0000256" key="5">
    <source>
        <dbReference type="ARBA" id="ARBA00023136"/>
    </source>
</evidence>
<dbReference type="InterPro" id="IPR028662">
    <property type="entry name" value="SNX8/Mvp1"/>
</dbReference>
<gene>
    <name evidence="8" type="ORF">TRIADDRAFT_21611</name>
</gene>
<dbReference type="InterPro" id="IPR035704">
    <property type="entry name" value="SNX8/Mvp1_PX"/>
</dbReference>
<dbReference type="SUPFAM" id="SSF64268">
    <property type="entry name" value="PX domain"/>
    <property type="match status" value="1"/>
</dbReference>
<dbReference type="CDD" id="cd07597">
    <property type="entry name" value="BAR_SNX8"/>
    <property type="match status" value="1"/>
</dbReference>
<dbReference type="InParanoid" id="B3RPT3"/>
<dbReference type="GO" id="GO:0005829">
    <property type="term" value="C:cytosol"/>
    <property type="evidence" value="ECO:0007669"/>
    <property type="project" value="GOC"/>
</dbReference>
<protein>
    <recommendedName>
        <fullName evidence="10">PX domain-containing protein</fullName>
    </recommendedName>
</protein>
<dbReference type="OrthoDB" id="10064318at2759"/>
<evidence type="ECO:0008006" key="10">
    <source>
        <dbReference type="Google" id="ProtNLM"/>
    </source>
</evidence>
<reference evidence="8 9" key="1">
    <citation type="journal article" date="2008" name="Nature">
        <title>The Trichoplax genome and the nature of placozoans.</title>
        <authorList>
            <person name="Srivastava M."/>
            <person name="Begovic E."/>
            <person name="Chapman J."/>
            <person name="Putnam N.H."/>
            <person name="Hellsten U."/>
            <person name="Kawashima T."/>
            <person name="Kuo A."/>
            <person name="Mitros T."/>
            <person name="Salamov A."/>
            <person name="Carpenter M.L."/>
            <person name="Signorovitch A.Y."/>
            <person name="Moreno M.A."/>
            <person name="Kamm K."/>
            <person name="Grimwood J."/>
            <person name="Schmutz J."/>
            <person name="Shapiro H."/>
            <person name="Grigoriev I.V."/>
            <person name="Buss L.W."/>
            <person name="Schierwater B."/>
            <person name="Dellaporta S.L."/>
            <person name="Rokhsar D.S."/>
        </authorList>
    </citation>
    <scope>NUCLEOTIDE SEQUENCE [LARGE SCALE GENOMIC DNA]</scope>
    <source>
        <strain evidence="8 9">Grell-BS-1999</strain>
    </source>
</reference>
<dbReference type="KEGG" id="tad:TRIADDRAFT_21611"/>
<dbReference type="InterPro" id="IPR036871">
    <property type="entry name" value="PX_dom_sf"/>
</dbReference>
<evidence type="ECO:0000259" key="7">
    <source>
        <dbReference type="PROSITE" id="PS50195"/>
    </source>
</evidence>
<dbReference type="PhylomeDB" id="B3RPT3"/>
<dbReference type="PANTHER" id="PTHR46571:SF1">
    <property type="entry name" value="SORTING NEXIN-8"/>
    <property type="match status" value="1"/>
</dbReference>
<dbReference type="Pfam" id="PF00787">
    <property type="entry name" value="PX"/>
    <property type="match status" value="1"/>
</dbReference>
<sequence length="492" mass="56187">MCDTPLVDTVPSFYREVYQQTCQRGSGKVDKDVFVKVLMKSSLPKQTLSAIYECLGVRKDDDISREKLYKALALAALAQQGKTYNLEALDAIDSADYPTPSLGDLSDLKLLNLRLQREKTPTLLNYTYRELEDLNSVNVEIVPEKKGLFLKHVEYTVYNERTKSTVCRRYSDFCALHEVLLQRFPYRAIPRLPPKKLAGRFLEARCRALRRYLSLICRHPVVHDSEIVVYFLTAGVSDFQNKMKDKFRNLPDEFVTSPLAGKAKDLVPIDTQVSFNESKELLRNVLGSVSKLREIIENIITRSGVDARDWQQFGSELSNLANESHASSAWACGNSHTWNQLKGVFKSLTGYFNEVADIGINQIQGAEDGSFEIFNQFMDILTSYKDLCDRHEKGVIKDHQSALQKMSSMKKRQISAQAKGHEAGNTVDQLESRIIEQESEISNMEFRNYYSLHCVHMETQLVHANMELFALSFQELISQQIKNHKEVLTMLI</sequence>
<dbReference type="GO" id="GO:0035091">
    <property type="term" value="F:phosphatidylinositol binding"/>
    <property type="evidence" value="ECO:0007669"/>
    <property type="project" value="InterPro"/>
</dbReference>
<keyword evidence="9" id="KW-1185">Reference proteome</keyword>
<dbReference type="RefSeq" id="XP_002110074.1">
    <property type="nucleotide sequence ID" value="XM_002110038.1"/>
</dbReference>
<dbReference type="eggNOG" id="KOG2273">
    <property type="taxonomic scope" value="Eukaryota"/>
</dbReference>
<dbReference type="FunCoup" id="B3RPT3">
    <property type="interactions" value="313"/>
</dbReference>
<dbReference type="CDD" id="cd06866">
    <property type="entry name" value="PX_SNX8_Mvp1p_like"/>
    <property type="match status" value="1"/>
</dbReference>
<dbReference type="GeneID" id="6750744"/>
<comment type="subcellular location">
    <subcellularLocation>
        <location evidence="1">Membrane</location>
        <topology evidence="1">Peripheral membrane protein</topology>
        <orientation evidence="1">Cytoplasmic side</orientation>
    </subcellularLocation>
</comment>
<accession>B3RPT3</accession>
<evidence type="ECO:0000256" key="2">
    <source>
        <dbReference type="ARBA" id="ARBA00010883"/>
    </source>
</evidence>
<evidence type="ECO:0000256" key="3">
    <source>
        <dbReference type="ARBA" id="ARBA00022448"/>
    </source>
</evidence>
<dbReference type="InterPro" id="IPR000261">
    <property type="entry name" value="EH_dom"/>
</dbReference>
<dbReference type="Gene3D" id="1.10.238.10">
    <property type="entry name" value="EF-hand"/>
    <property type="match status" value="1"/>
</dbReference>
<keyword evidence="3" id="KW-0813">Transport</keyword>
<proteinExistence type="inferred from homology"/>
<dbReference type="GO" id="GO:0006886">
    <property type="term" value="P:intracellular protein transport"/>
    <property type="evidence" value="ECO:0000318"/>
    <property type="project" value="GO_Central"/>
</dbReference>
<organism evidence="8 9">
    <name type="scientific">Trichoplax adhaerens</name>
    <name type="common">Trichoplax reptans</name>
    <dbReference type="NCBI Taxonomy" id="10228"/>
    <lineage>
        <taxon>Eukaryota</taxon>
        <taxon>Metazoa</taxon>
        <taxon>Placozoa</taxon>
        <taxon>Uniplacotomia</taxon>
        <taxon>Trichoplacea</taxon>
        <taxon>Trichoplacidae</taxon>
        <taxon>Trichoplax</taxon>
    </lineage>
</organism>
<evidence type="ECO:0000313" key="9">
    <source>
        <dbReference type="Proteomes" id="UP000009022"/>
    </source>
</evidence>
<dbReference type="EMBL" id="DS985242">
    <property type="protein sequence ID" value="EDV28240.1"/>
    <property type="molecule type" value="Genomic_DNA"/>
</dbReference>
<dbReference type="CTD" id="6750744"/>
<comment type="similarity">
    <text evidence="2">Belongs to the sorting nexin family.</text>
</comment>
<dbReference type="Pfam" id="PF19566">
    <property type="entry name" value="Snx8_BAR_dom"/>
    <property type="match status" value="1"/>
</dbReference>
<dbReference type="Proteomes" id="UP000009022">
    <property type="component" value="Unassembled WGS sequence"/>
</dbReference>
<dbReference type="OMA" id="WEYAGAK"/>
<dbReference type="GO" id="GO:0034498">
    <property type="term" value="P:early endosome to Golgi transport"/>
    <property type="evidence" value="ECO:0000318"/>
    <property type="project" value="GO_Central"/>
</dbReference>
<dbReference type="HOGENOM" id="CLU_042580_0_0_1"/>
<dbReference type="PROSITE" id="PS50031">
    <property type="entry name" value="EH"/>
    <property type="match status" value="1"/>
</dbReference>
<feature type="domain" description="EH" evidence="6">
    <location>
        <begin position="14"/>
        <end position="103"/>
    </location>
</feature>